<dbReference type="CDD" id="cd06171">
    <property type="entry name" value="Sigma70_r4"/>
    <property type="match status" value="1"/>
</dbReference>
<feature type="domain" description="RNA polymerase sigma-70 region 2" evidence="7">
    <location>
        <begin position="126"/>
        <end position="194"/>
    </location>
</feature>
<name>A0A317ZKQ9_9BACT</name>
<feature type="region of interest" description="Disordered" evidence="6">
    <location>
        <begin position="1"/>
        <end position="21"/>
    </location>
</feature>
<dbReference type="Gene3D" id="1.10.1740.10">
    <property type="match status" value="1"/>
</dbReference>
<keyword evidence="2" id="KW-0805">Transcription regulation</keyword>
<dbReference type="InterPro" id="IPR013249">
    <property type="entry name" value="RNA_pol_sigma70_r4_t2"/>
</dbReference>
<feature type="domain" description="RNA polymerase sigma factor 70 region 4 type 2" evidence="8">
    <location>
        <begin position="221"/>
        <end position="273"/>
    </location>
</feature>
<dbReference type="Gene3D" id="1.10.10.10">
    <property type="entry name" value="Winged helix-like DNA-binding domain superfamily/Winged helix DNA-binding domain"/>
    <property type="match status" value="1"/>
</dbReference>
<dbReference type="InterPro" id="IPR013325">
    <property type="entry name" value="RNA_pol_sigma_r2"/>
</dbReference>
<evidence type="ECO:0000313" key="9">
    <source>
        <dbReference type="EMBL" id="PXA04803.1"/>
    </source>
</evidence>
<evidence type="ECO:0000259" key="7">
    <source>
        <dbReference type="Pfam" id="PF04542"/>
    </source>
</evidence>
<evidence type="ECO:0000313" key="10">
    <source>
        <dbReference type="Proteomes" id="UP000247099"/>
    </source>
</evidence>
<dbReference type="InterPro" id="IPR039425">
    <property type="entry name" value="RNA_pol_sigma-70-like"/>
</dbReference>
<keyword evidence="3" id="KW-0731">Sigma factor</keyword>
<dbReference type="SUPFAM" id="SSF88946">
    <property type="entry name" value="Sigma2 domain of RNA polymerase sigma factors"/>
    <property type="match status" value="1"/>
</dbReference>
<evidence type="ECO:0000256" key="1">
    <source>
        <dbReference type="ARBA" id="ARBA00010641"/>
    </source>
</evidence>
<dbReference type="InterPro" id="IPR007627">
    <property type="entry name" value="RNA_pol_sigma70_r2"/>
</dbReference>
<gene>
    <name evidence="9" type="ORF">DDZ13_06455</name>
</gene>
<accession>A0A317ZKQ9</accession>
<sequence length="281" mass="32537">MSVRIFPKKIGEPRTSRSTKEICQTNRPDHTGIKATESCLDTLTEGEAKHPHYIICNFLCQRTISILLMAIINSYCVPGVWTPNQPTYKKATPRSMPEVKTAQDEDIDSRDMRLIAEGDREAFTDLVERWQNRLINFFYRSTGNRADAEDLAQDTLIELYRVAPRYQARGTFNAFLFTLARRRMIDSFRRKARRPLEYIDPTDSAMQQQAEESDQTREIEEAFHRALGTLPDNHRHAILMLQQQGLSYEEIAQALDASLSAVKTWIHRARTQLRQELKDFA</sequence>
<dbReference type="InParanoid" id="A0A317ZKQ9"/>
<dbReference type="Pfam" id="PF04542">
    <property type="entry name" value="Sigma70_r2"/>
    <property type="match status" value="1"/>
</dbReference>
<dbReference type="InterPro" id="IPR036388">
    <property type="entry name" value="WH-like_DNA-bd_sf"/>
</dbReference>
<organism evidence="9 10">
    <name type="scientific">Coraliomargarita sinensis</name>
    <dbReference type="NCBI Taxonomy" id="2174842"/>
    <lineage>
        <taxon>Bacteria</taxon>
        <taxon>Pseudomonadati</taxon>
        <taxon>Verrucomicrobiota</taxon>
        <taxon>Opitutia</taxon>
        <taxon>Puniceicoccales</taxon>
        <taxon>Coraliomargaritaceae</taxon>
        <taxon>Coraliomargarita</taxon>
    </lineage>
</organism>
<evidence type="ECO:0008006" key="11">
    <source>
        <dbReference type="Google" id="ProtNLM"/>
    </source>
</evidence>
<keyword evidence="10" id="KW-1185">Reference proteome</keyword>
<dbReference type="AlphaFoldDB" id="A0A317ZKQ9"/>
<evidence type="ECO:0000256" key="5">
    <source>
        <dbReference type="ARBA" id="ARBA00023163"/>
    </source>
</evidence>
<dbReference type="InterPro" id="IPR014284">
    <property type="entry name" value="RNA_pol_sigma-70_dom"/>
</dbReference>
<evidence type="ECO:0000256" key="3">
    <source>
        <dbReference type="ARBA" id="ARBA00023082"/>
    </source>
</evidence>
<dbReference type="GO" id="GO:0003677">
    <property type="term" value="F:DNA binding"/>
    <property type="evidence" value="ECO:0007669"/>
    <property type="project" value="UniProtKB-KW"/>
</dbReference>
<comment type="similarity">
    <text evidence="1">Belongs to the sigma-70 factor family. ECF subfamily.</text>
</comment>
<dbReference type="Proteomes" id="UP000247099">
    <property type="component" value="Unassembled WGS sequence"/>
</dbReference>
<dbReference type="GO" id="GO:0016987">
    <property type="term" value="F:sigma factor activity"/>
    <property type="evidence" value="ECO:0007669"/>
    <property type="project" value="UniProtKB-KW"/>
</dbReference>
<evidence type="ECO:0000256" key="4">
    <source>
        <dbReference type="ARBA" id="ARBA00023125"/>
    </source>
</evidence>
<dbReference type="GO" id="GO:0006352">
    <property type="term" value="P:DNA-templated transcription initiation"/>
    <property type="evidence" value="ECO:0007669"/>
    <property type="project" value="InterPro"/>
</dbReference>
<proteinExistence type="inferred from homology"/>
<evidence type="ECO:0000256" key="6">
    <source>
        <dbReference type="SAM" id="MobiDB-lite"/>
    </source>
</evidence>
<protein>
    <recommendedName>
        <fullName evidence="11">HTH luxR-type domain-containing protein</fullName>
    </recommendedName>
</protein>
<dbReference type="PANTHER" id="PTHR43133">
    <property type="entry name" value="RNA POLYMERASE ECF-TYPE SIGMA FACTO"/>
    <property type="match status" value="1"/>
</dbReference>
<evidence type="ECO:0000256" key="2">
    <source>
        <dbReference type="ARBA" id="ARBA00023015"/>
    </source>
</evidence>
<dbReference type="NCBIfam" id="TIGR02937">
    <property type="entry name" value="sigma70-ECF"/>
    <property type="match status" value="1"/>
</dbReference>
<evidence type="ECO:0000259" key="8">
    <source>
        <dbReference type="Pfam" id="PF08281"/>
    </source>
</evidence>
<feature type="compositionally biased region" description="Basic and acidic residues" evidence="6">
    <location>
        <begin position="9"/>
        <end position="20"/>
    </location>
</feature>
<dbReference type="PANTHER" id="PTHR43133:SF8">
    <property type="entry name" value="RNA POLYMERASE SIGMA FACTOR HI_1459-RELATED"/>
    <property type="match status" value="1"/>
</dbReference>
<reference evidence="9 10" key="1">
    <citation type="submission" date="2018-05" db="EMBL/GenBank/DDBJ databases">
        <title>Coraliomargarita sinensis sp. nov., isolated from a marine solar saltern.</title>
        <authorList>
            <person name="Zhou L.Y."/>
        </authorList>
    </citation>
    <scope>NUCLEOTIDE SEQUENCE [LARGE SCALE GENOMIC DNA]</scope>
    <source>
        <strain evidence="9 10">WN38</strain>
    </source>
</reference>
<keyword evidence="5" id="KW-0804">Transcription</keyword>
<dbReference type="SUPFAM" id="SSF88659">
    <property type="entry name" value="Sigma3 and sigma4 domains of RNA polymerase sigma factors"/>
    <property type="match status" value="1"/>
</dbReference>
<dbReference type="Pfam" id="PF08281">
    <property type="entry name" value="Sigma70_r4_2"/>
    <property type="match status" value="1"/>
</dbReference>
<keyword evidence="4" id="KW-0238">DNA-binding</keyword>
<comment type="caution">
    <text evidence="9">The sequence shown here is derived from an EMBL/GenBank/DDBJ whole genome shotgun (WGS) entry which is preliminary data.</text>
</comment>
<dbReference type="InterPro" id="IPR013324">
    <property type="entry name" value="RNA_pol_sigma_r3/r4-like"/>
</dbReference>
<dbReference type="EMBL" id="QHJQ01000003">
    <property type="protein sequence ID" value="PXA04803.1"/>
    <property type="molecule type" value="Genomic_DNA"/>
</dbReference>